<keyword evidence="1" id="KW-0802">TPR repeat</keyword>
<dbReference type="Proteomes" id="UP000298424">
    <property type="component" value="Unassembled WGS sequence"/>
</dbReference>
<dbReference type="InterPro" id="IPR011990">
    <property type="entry name" value="TPR-like_helical_dom_sf"/>
</dbReference>
<dbReference type="InterPro" id="IPR019734">
    <property type="entry name" value="TPR_rpt"/>
</dbReference>
<comment type="caution">
    <text evidence="2">The sequence shown here is derived from an EMBL/GenBank/DDBJ whole genome shotgun (WGS) entry which is preliminary data.</text>
</comment>
<dbReference type="SMART" id="SM00028">
    <property type="entry name" value="TPR"/>
    <property type="match status" value="1"/>
</dbReference>
<evidence type="ECO:0000313" key="2">
    <source>
        <dbReference type="EMBL" id="TFD22835.1"/>
    </source>
</evidence>
<proteinExistence type="predicted"/>
<accession>A0A4R8Z8T9</accession>
<dbReference type="PROSITE" id="PS50005">
    <property type="entry name" value="TPR"/>
    <property type="match status" value="1"/>
</dbReference>
<dbReference type="SUPFAM" id="SSF48452">
    <property type="entry name" value="TPR-like"/>
    <property type="match status" value="1"/>
</dbReference>
<organism evidence="2 3">
    <name type="scientific">Cryobacterium lyxosi</name>
    <dbReference type="NCBI Taxonomy" id="1259228"/>
    <lineage>
        <taxon>Bacteria</taxon>
        <taxon>Bacillati</taxon>
        <taxon>Actinomycetota</taxon>
        <taxon>Actinomycetes</taxon>
        <taxon>Micrococcales</taxon>
        <taxon>Microbacteriaceae</taxon>
        <taxon>Cryobacterium</taxon>
    </lineage>
</organism>
<sequence length="148" mass="16302">MRSLAALNEKVALLRLVGRLDEAWEIANEALRQSRFTGNREQAVASRIRRAQVLQFQGKLDEAASELTHCILDSEVHEWTRLAAYARQHRGKVYFDQGNLDGALADFTAAVFLREKDGADADELDSSLLAVAVVESHIAARGSNSLPA</sequence>
<keyword evidence="3" id="KW-1185">Reference proteome</keyword>
<reference evidence="2 3" key="1">
    <citation type="submission" date="2019-03" db="EMBL/GenBank/DDBJ databases">
        <title>Genomics of glacier-inhabiting Cryobacterium strains.</title>
        <authorList>
            <person name="Liu Q."/>
            <person name="Xin Y.-H."/>
        </authorList>
    </citation>
    <scope>NUCLEOTIDE SEQUENCE [LARGE SCALE GENOMIC DNA]</scope>
    <source>
        <strain evidence="2 3">TMT1-1</strain>
    </source>
</reference>
<name>A0A4R8Z8T9_9MICO</name>
<protein>
    <submittedName>
        <fullName evidence="2">Uncharacterized protein</fullName>
    </submittedName>
</protein>
<feature type="repeat" description="TPR" evidence="1">
    <location>
        <begin position="84"/>
        <end position="117"/>
    </location>
</feature>
<dbReference type="AlphaFoldDB" id="A0A4R8Z8T9"/>
<dbReference type="OrthoDB" id="4793449at2"/>
<gene>
    <name evidence="2" type="ORF">E3T27_16075</name>
</gene>
<evidence type="ECO:0000256" key="1">
    <source>
        <dbReference type="PROSITE-ProRule" id="PRU00339"/>
    </source>
</evidence>
<evidence type="ECO:0000313" key="3">
    <source>
        <dbReference type="Proteomes" id="UP000298424"/>
    </source>
</evidence>
<dbReference type="Gene3D" id="1.25.40.10">
    <property type="entry name" value="Tetratricopeptide repeat domain"/>
    <property type="match status" value="1"/>
</dbReference>
<dbReference type="EMBL" id="SOGT01000019">
    <property type="protein sequence ID" value="TFD22835.1"/>
    <property type="molecule type" value="Genomic_DNA"/>
</dbReference>